<dbReference type="Proteomes" id="UP001054945">
    <property type="component" value="Unassembled WGS sequence"/>
</dbReference>
<organism evidence="2 3">
    <name type="scientific">Caerostris extrusa</name>
    <name type="common">Bark spider</name>
    <name type="synonym">Caerostris bankana</name>
    <dbReference type="NCBI Taxonomy" id="172846"/>
    <lineage>
        <taxon>Eukaryota</taxon>
        <taxon>Metazoa</taxon>
        <taxon>Ecdysozoa</taxon>
        <taxon>Arthropoda</taxon>
        <taxon>Chelicerata</taxon>
        <taxon>Arachnida</taxon>
        <taxon>Araneae</taxon>
        <taxon>Araneomorphae</taxon>
        <taxon>Entelegynae</taxon>
        <taxon>Araneoidea</taxon>
        <taxon>Araneidae</taxon>
        <taxon>Caerostris</taxon>
    </lineage>
</organism>
<comment type="caution">
    <text evidence="2">The sequence shown here is derived from an EMBL/GenBank/DDBJ whole genome shotgun (WGS) entry which is preliminary data.</text>
</comment>
<feature type="signal peptide" evidence="1">
    <location>
        <begin position="1"/>
        <end position="24"/>
    </location>
</feature>
<keyword evidence="1" id="KW-0732">Signal</keyword>
<evidence type="ECO:0000256" key="1">
    <source>
        <dbReference type="SAM" id="SignalP"/>
    </source>
</evidence>
<dbReference type="AlphaFoldDB" id="A0AAV4Y1W4"/>
<name>A0AAV4Y1W4_CAEEX</name>
<accession>A0AAV4Y1W4</accession>
<keyword evidence="3" id="KW-1185">Reference proteome</keyword>
<evidence type="ECO:0008006" key="4">
    <source>
        <dbReference type="Google" id="ProtNLM"/>
    </source>
</evidence>
<sequence>MLGLKRDISLQLSLLLVAVVRIVGDDVSTNHQRVECRRQQPHLENLNKQPPHPPILEETKISSEGLPLDTLTRPAGVGIRGRDYKCRKCCSAILQLSLLLVAVVRIVWDDVSANHQRVERNGDRSGDNFRRTYYKELYFRMTIDIGPC</sequence>
<feature type="chain" id="PRO_5044022654" description="Secreted protein" evidence="1">
    <location>
        <begin position="25"/>
        <end position="148"/>
    </location>
</feature>
<reference evidence="2 3" key="1">
    <citation type="submission" date="2021-06" db="EMBL/GenBank/DDBJ databases">
        <title>Caerostris extrusa draft genome.</title>
        <authorList>
            <person name="Kono N."/>
            <person name="Arakawa K."/>
        </authorList>
    </citation>
    <scope>NUCLEOTIDE SEQUENCE [LARGE SCALE GENOMIC DNA]</scope>
</reference>
<dbReference type="EMBL" id="BPLR01018656">
    <property type="protein sequence ID" value="GIZ01333.1"/>
    <property type="molecule type" value="Genomic_DNA"/>
</dbReference>
<proteinExistence type="predicted"/>
<evidence type="ECO:0000313" key="3">
    <source>
        <dbReference type="Proteomes" id="UP001054945"/>
    </source>
</evidence>
<evidence type="ECO:0000313" key="2">
    <source>
        <dbReference type="EMBL" id="GIZ01333.1"/>
    </source>
</evidence>
<protein>
    <recommendedName>
        <fullName evidence="4">Secreted protein</fullName>
    </recommendedName>
</protein>
<gene>
    <name evidence="2" type="ORF">CEXT_726971</name>
</gene>